<sequence length="619" mass="64595">MSRSVIPASVGGAEPRPRHRPRPAGPGLRGAALLGVAALALAGCSAETTAGPVVSGTDIAAAPRAGVKDGGTLRWAVDSVPATLNAYQADADEDTARIAGAVLPVMFRLDNRGAPQRDADFLADASVVETEPKQVVSYKLNPKAKWSDGRAVGADDFSAQWKALSGRNAAYWTARNAGYDRIADVSQGADRHEVKVTFATPYADWRSLFTPLYPKAVTGSPDAFNEGARSALTAVAGPFRIKDVNRTGGAVTLVRNPAWWGQRAKLDQLVLTVVPTAGRAAALTGGKLDVAELDPTALASVRKAAAAKKLAVRKAPGAAYSQLALNGSTGPLADERVRRAVARAVDRQAIADAVLKPLGLPAKPLGNHLVLASQNGYADHSSALGSTDKGQVQALLADAGWEHTAPQPQPGAKAANPAKPAAPVPTKPDAAAPALGVTVVEPSGTLRKAGKQLSLRFVVPSTSPMLADVGNRIAAMLSKIGVRTEITKVADTSFFHDHVAAGNFDLALYSWPGTAYPATDDRPIFAKPLPAPDGSLTVEQNYSRVGTDQIDQLLDQAGSELDQKAAHDIAARADSRIWAAAGSVPLFQRPELVALRPTVANAGAFGFESPRYQDIGFRK</sequence>
<evidence type="ECO:0000256" key="1">
    <source>
        <dbReference type="SAM" id="MobiDB-lite"/>
    </source>
</evidence>
<reference evidence="3 4" key="1">
    <citation type="submission" date="2024-10" db="EMBL/GenBank/DDBJ databases">
        <title>The Natural Products Discovery Center: Release of the First 8490 Sequenced Strains for Exploring Actinobacteria Biosynthetic Diversity.</title>
        <authorList>
            <person name="Kalkreuter E."/>
            <person name="Kautsar S.A."/>
            <person name="Yang D."/>
            <person name="Bader C.D."/>
            <person name="Teijaro C.N."/>
            <person name="Fluegel L."/>
            <person name="Davis C.M."/>
            <person name="Simpson J.R."/>
            <person name="Lauterbach L."/>
            <person name="Steele A.D."/>
            <person name="Gui C."/>
            <person name="Meng S."/>
            <person name="Li G."/>
            <person name="Viehrig K."/>
            <person name="Ye F."/>
            <person name="Su P."/>
            <person name="Kiefer A.F."/>
            <person name="Nichols A."/>
            <person name="Cepeda A.J."/>
            <person name="Yan W."/>
            <person name="Fan B."/>
            <person name="Jiang Y."/>
            <person name="Adhikari A."/>
            <person name="Zheng C.-J."/>
            <person name="Schuster L."/>
            <person name="Cowan T.M."/>
            <person name="Smanski M.J."/>
            <person name="Chevrette M.G."/>
            <person name="De Carvalho L.P.S."/>
            <person name="Shen B."/>
        </authorList>
    </citation>
    <scope>NUCLEOTIDE SEQUENCE [LARGE SCALE GENOMIC DNA]</scope>
    <source>
        <strain evidence="3 4">NPDC053399</strain>
    </source>
</reference>
<dbReference type="RefSeq" id="WP_399643909.1">
    <property type="nucleotide sequence ID" value="NZ_JBITYG010000001.1"/>
</dbReference>
<accession>A0ABW8C243</accession>
<dbReference type="Gene3D" id="3.40.190.10">
    <property type="entry name" value="Periplasmic binding protein-like II"/>
    <property type="match status" value="1"/>
</dbReference>
<feature type="region of interest" description="Disordered" evidence="1">
    <location>
        <begin position="1"/>
        <end position="27"/>
    </location>
</feature>
<proteinExistence type="predicted"/>
<dbReference type="SUPFAM" id="SSF53850">
    <property type="entry name" value="Periplasmic binding protein-like II"/>
    <property type="match status" value="1"/>
</dbReference>
<dbReference type="PIRSF" id="PIRSF002741">
    <property type="entry name" value="MppA"/>
    <property type="match status" value="1"/>
</dbReference>
<keyword evidence="4" id="KW-1185">Reference proteome</keyword>
<dbReference type="InterPro" id="IPR030678">
    <property type="entry name" value="Peptide/Ni-bd"/>
</dbReference>
<feature type="region of interest" description="Disordered" evidence="1">
    <location>
        <begin position="403"/>
        <end position="427"/>
    </location>
</feature>
<feature type="domain" description="Solute-binding protein family 5" evidence="2">
    <location>
        <begin position="125"/>
        <end position="517"/>
    </location>
</feature>
<gene>
    <name evidence="3" type="ORF">ACIGXA_03205</name>
</gene>
<dbReference type="PANTHER" id="PTHR30290">
    <property type="entry name" value="PERIPLASMIC BINDING COMPONENT OF ABC TRANSPORTER"/>
    <property type="match status" value="1"/>
</dbReference>
<feature type="compositionally biased region" description="Low complexity" evidence="1">
    <location>
        <begin position="410"/>
        <end position="419"/>
    </location>
</feature>
<dbReference type="InterPro" id="IPR039424">
    <property type="entry name" value="SBP_5"/>
</dbReference>
<dbReference type="EMBL" id="JBITYG010000001">
    <property type="protein sequence ID" value="MFI9099506.1"/>
    <property type="molecule type" value="Genomic_DNA"/>
</dbReference>
<dbReference type="InterPro" id="IPR000914">
    <property type="entry name" value="SBP_5_dom"/>
</dbReference>
<organism evidence="3 4">
    <name type="scientific">Streptomyces fildesensis</name>
    <dbReference type="NCBI Taxonomy" id="375757"/>
    <lineage>
        <taxon>Bacteria</taxon>
        <taxon>Bacillati</taxon>
        <taxon>Actinomycetota</taxon>
        <taxon>Actinomycetes</taxon>
        <taxon>Kitasatosporales</taxon>
        <taxon>Streptomycetaceae</taxon>
        <taxon>Streptomyces</taxon>
    </lineage>
</organism>
<name>A0ABW8C243_9ACTN</name>
<dbReference type="PANTHER" id="PTHR30290:SF65">
    <property type="entry name" value="MONOACYL PHOSPHATIDYLINOSITOL TETRAMANNOSIDE-BINDING PROTEIN LPQW-RELATED"/>
    <property type="match status" value="1"/>
</dbReference>
<evidence type="ECO:0000259" key="2">
    <source>
        <dbReference type="Pfam" id="PF00496"/>
    </source>
</evidence>
<dbReference type="Proteomes" id="UP001614394">
    <property type="component" value="Unassembled WGS sequence"/>
</dbReference>
<evidence type="ECO:0000313" key="4">
    <source>
        <dbReference type="Proteomes" id="UP001614394"/>
    </source>
</evidence>
<evidence type="ECO:0000313" key="3">
    <source>
        <dbReference type="EMBL" id="MFI9099506.1"/>
    </source>
</evidence>
<dbReference type="Gene3D" id="3.90.76.10">
    <property type="entry name" value="Dipeptide-binding Protein, Domain 1"/>
    <property type="match status" value="1"/>
</dbReference>
<protein>
    <submittedName>
        <fullName evidence="3">ABC transporter family substrate-binding protein</fullName>
    </submittedName>
</protein>
<comment type="caution">
    <text evidence="3">The sequence shown here is derived from an EMBL/GenBank/DDBJ whole genome shotgun (WGS) entry which is preliminary data.</text>
</comment>
<dbReference type="Pfam" id="PF00496">
    <property type="entry name" value="SBP_bac_5"/>
    <property type="match status" value="1"/>
</dbReference>
<dbReference type="CDD" id="cd08501">
    <property type="entry name" value="PBP2_Lpqw"/>
    <property type="match status" value="1"/>
</dbReference>
<dbReference type="Gene3D" id="3.10.105.10">
    <property type="entry name" value="Dipeptide-binding Protein, Domain 3"/>
    <property type="match status" value="1"/>
</dbReference>